<dbReference type="Proteomes" id="UP000199110">
    <property type="component" value="Unassembled WGS sequence"/>
</dbReference>
<comment type="subcellular location">
    <subcellularLocation>
        <location evidence="1">Cell membrane</location>
    </subcellularLocation>
</comment>
<dbReference type="EMBL" id="FORA01000001">
    <property type="protein sequence ID" value="SFI27974.1"/>
    <property type="molecule type" value="Genomic_DNA"/>
</dbReference>
<keyword evidence="2" id="KW-1003">Cell membrane</keyword>
<dbReference type="Pfam" id="PF02608">
    <property type="entry name" value="Bmp"/>
    <property type="match status" value="1"/>
</dbReference>
<protein>
    <submittedName>
        <fullName evidence="7">Nucleoside-binding protein</fullName>
    </submittedName>
</protein>
<reference evidence="7 8" key="1">
    <citation type="submission" date="2016-10" db="EMBL/GenBank/DDBJ databases">
        <authorList>
            <person name="de Groot N.N."/>
        </authorList>
    </citation>
    <scope>NUCLEOTIDE SEQUENCE [LARGE SCALE GENOMIC DNA]</scope>
    <source>
        <strain evidence="7 8">DSM 19073</strain>
    </source>
</reference>
<evidence type="ECO:0000256" key="1">
    <source>
        <dbReference type="ARBA" id="ARBA00004236"/>
    </source>
</evidence>
<evidence type="ECO:0000313" key="8">
    <source>
        <dbReference type="Proteomes" id="UP000199110"/>
    </source>
</evidence>
<keyword evidence="5" id="KW-0449">Lipoprotein</keyword>
<evidence type="ECO:0000256" key="4">
    <source>
        <dbReference type="ARBA" id="ARBA00023136"/>
    </source>
</evidence>
<dbReference type="RefSeq" id="WP_175484767.1">
    <property type="nucleotide sequence ID" value="NZ_FORA01000001.1"/>
</dbReference>
<dbReference type="PANTHER" id="PTHR34296">
    <property type="entry name" value="TRANSCRIPTIONAL ACTIVATOR PROTEIN MED"/>
    <property type="match status" value="1"/>
</dbReference>
<dbReference type="STRING" id="390807.SAMN04488095_0365"/>
<dbReference type="GO" id="GO:0005886">
    <property type="term" value="C:plasma membrane"/>
    <property type="evidence" value="ECO:0007669"/>
    <property type="project" value="UniProtKB-SubCell"/>
</dbReference>
<evidence type="ECO:0000256" key="2">
    <source>
        <dbReference type="ARBA" id="ARBA00022475"/>
    </source>
</evidence>
<evidence type="ECO:0000256" key="3">
    <source>
        <dbReference type="ARBA" id="ARBA00022729"/>
    </source>
</evidence>
<sequence length="301" mass="31505">MKLAVIFVGQLHDRGFNAAALIGANRVAERRDADVEIVDGVAYDPAQMERALRDAAGRSDGVIFIGGQGNLVSPVVAGETPDKAFAVVQGDVSGPNLASYDVLQEQSAFLAGCLAARLTRSGIIGHLSGHRVKPGLKGRAAFIAGARHIDPEISILTGFCGTQDDSATTRAWANAQIAAGADILFTMLNGARQGAIDACRAAGTRQIGNALDWCVIEPDVFAASAVARIDLAVERAAADMIDGLRPSRVEHLGLAEGDMVDLTLAEDVDATIAADMARLRNEVAQGDIRIATDYDGPEFSL</sequence>
<feature type="domain" description="ABC transporter substrate-binding protein PnrA-like" evidence="6">
    <location>
        <begin position="2"/>
        <end position="257"/>
    </location>
</feature>
<dbReference type="AlphaFoldDB" id="A0A1I3GWY8"/>
<keyword evidence="3" id="KW-0732">Signal</keyword>
<keyword evidence="4" id="KW-0472">Membrane</keyword>
<organism evidence="7 8">
    <name type="scientific">Jannaschia pohangensis</name>
    <dbReference type="NCBI Taxonomy" id="390807"/>
    <lineage>
        <taxon>Bacteria</taxon>
        <taxon>Pseudomonadati</taxon>
        <taxon>Pseudomonadota</taxon>
        <taxon>Alphaproteobacteria</taxon>
        <taxon>Rhodobacterales</taxon>
        <taxon>Roseobacteraceae</taxon>
        <taxon>Jannaschia</taxon>
    </lineage>
</organism>
<dbReference type="InterPro" id="IPR050957">
    <property type="entry name" value="BMP_lipoprotein"/>
</dbReference>
<evidence type="ECO:0000313" key="7">
    <source>
        <dbReference type="EMBL" id="SFI27974.1"/>
    </source>
</evidence>
<name>A0A1I3GWY8_9RHOB</name>
<dbReference type="CDD" id="cd06304">
    <property type="entry name" value="PBP1_BmpA_Med_PnrA-like"/>
    <property type="match status" value="1"/>
</dbReference>
<evidence type="ECO:0000259" key="6">
    <source>
        <dbReference type="Pfam" id="PF02608"/>
    </source>
</evidence>
<dbReference type="Gene3D" id="3.40.50.2300">
    <property type="match status" value="2"/>
</dbReference>
<accession>A0A1I3GWY8</accession>
<dbReference type="InterPro" id="IPR003760">
    <property type="entry name" value="PnrA-like"/>
</dbReference>
<keyword evidence="8" id="KW-1185">Reference proteome</keyword>
<gene>
    <name evidence="7" type="ORF">SAMN04488095_0365</name>
</gene>
<dbReference type="PANTHER" id="PTHR34296:SF2">
    <property type="entry name" value="ABC TRANSPORTER GUANOSINE-BINDING PROTEIN NUPN"/>
    <property type="match status" value="1"/>
</dbReference>
<proteinExistence type="predicted"/>
<evidence type="ECO:0000256" key="5">
    <source>
        <dbReference type="ARBA" id="ARBA00023288"/>
    </source>
</evidence>